<feature type="compositionally biased region" description="Basic and acidic residues" evidence="6">
    <location>
        <begin position="321"/>
        <end position="333"/>
    </location>
</feature>
<evidence type="ECO:0000256" key="4">
    <source>
        <dbReference type="ARBA" id="ARBA00023235"/>
    </source>
</evidence>
<organism evidence="8 9">
    <name type="scientific">Juglans regia</name>
    <name type="common">English walnut</name>
    <dbReference type="NCBI Taxonomy" id="51240"/>
    <lineage>
        <taxon>Eukaryota</taxon>
        <taxon>Viridiplantae</taxon>
        <taxon>Streptophyta</taxon>
        <taxon>Embryophyta</taxon>
        <taxon>Tracheophyta</taxon>
        <taxon>Spermatophyta</taxon>
        <taxon>Magnoliopsida</taxon>
        <taxon>eudicotyledons</taxon>
        <taxon>Gunneridae</taxon>
        <taxon>Pentapetalae</taxon>
        <taxon>rosids</taxon>
        <taxon>fabids</taxon>
        <taxon>Fagales</taxon>
        <taxon>Juglandaceae</taxon>
        <taxon>Juglans</taxon>
    </lineage>
</organism>
<protein>
    <recommendedName>
        <fullName evidence="2 5">peptidylprolyl isomerase</fullName>
        <ecNumber evidence="2 5">5.2.1.8</ecNumber>
    </recommendedName>
</protein>
<dbReference type="Pfam" id="PF17800">
    <property type="entry name" value="NPL"/>
    <property type="match status" value="1"/>
</dbReference>
<dbReference type="PIRSF" id="PIRSF001473">
    <property type="entry name" value="FK506-bp_FPR3"/>
    <property type="match status" value="1"/>
</dbReference>
<feature type="domain" description="PPIase FKBP-type" evidence="7">
    <location>
        <begin position="438"/>
        <end position="525"/>
    </location>
</feature>
<evidence type="ECO:0000256" key="3">
    <source>
        <dbReference type="ARBA" id="ARBA00023110"/>
    </source>
</evidence>
<feature type="region of interest" description="Disordered" evidence="6">
    <location>
        <begin position="122"/>
        <end position="149"/>
    </location>
</feature>
<keyword evidence="3 5" id="KW-0697">Rotamase</keyword>
<reference evidence="8" key="1">
    <citation type="submission" date="2015-10" db="EMBL/GenBank/DDBJ databases">
        <authorList>
            <person name="Martinez-Garcia P.J."/>
            <person name="Crepeau M.W."/>
            <person name="Puiu D."/>
            <person name="Gonzalez-Ibeas D."/>
            <person name="Whalen J."/>
            <person name="Stevens K."/>
            <person name="Paul R."/>
            <person name="Butterfield T."/>
            <person name="Britton M."/>
            <person name="Reagan R."/>
            <person name="Chakraborty S."/>
            <person name="Walawage S.L."/>
            <person name="Vasquez-Gross H.A."/>
            <person name="Cardeno C."/>
            <person name="Famula R."/>
            <person name="Pratt K."/>
            <person name="Kuruganti S."/>
            <person name="Aradhya M.K."/>
            <person name="Leslie C.A."/>
            <person name="Dandekar A.M."/>
            <person name="Salzberg S.L."/>
            <person name="Wegrzyn J.L."/>
            <person name="Langley C.H."/>
            <person name="Neale D.B."/>
        </authorList>
    </citation>
    <scope>NUCLEOTIDE SEQUENCE</scope>
    <source>
        <tissue evidence="8">Leaves</tissue>
    </source>
</reference>
<feature type="compositionally biased region" description="Basic and acidic residues" evidence="6">
    <location>
        <begin position="343"/>
        <end position="356"/>
    </location>
</feature>
<dbReference type="PANTHER" id="PTHR43811">
    <property type="entry name" value="FKBP-TYPE PEPTIDYL-PROLYL CIS-TRANS ISOMERASE FKPA"/>
    <property type="match status" value="1"/>
</dbReference>
<comment type="caution">
    <text evidence="8">The sequence shown here is derived from an EMBL/GenBank/DDBJ whole genome shotgun (WGS) entry which is preliminary data.</text>
</comment>
<dbReference type="Gene3D" id="2.60.120.340">
    <property type="entry name" value="Nucleoplasmin core domain"/>
    <property type="match status" value="1"/>
</dbReference>
<dbReference type="EMBL" id="LIHL02000010">
    <property type="protein sequence ID" value="KAF5457729.1"/>
    <property type="molecule type" value="Genomic_DNA"/>
</dbReference>
<feature type="compositionally biased region" description="Basic residues" evidence="6">
    <location>
        <begin position="289"/>
        <end position="298"/>
    </location>
</feature>
<evidence type="ECO:0000256" key="5">
    <source>
        <dbReference type="PROSITE-ProRule" id="PRU00277"/>
    </source>
</evidence>
<feature type="compositionally biased region" description="Basic residues" evidence="6">
    <location>
        <begin position="370"/>
        <end position="379"/>
    </location>
</feature>
<feature type="non-terminal residue" evidence="8">
    <location>
        <position position="1"/>
    </location>
</feature>
<dbReference type="GO" id="GO:0003755">
    <property type="term" value="F:peptidyl-prolyl cis-trans isomerase activity"/>
    <property type="evidence" value="ECO:0007669"/>
    <property type="project" value="UniProtKB-KW"/>
</dbReference>
<dbReference type="PROSITE" id="PS50059">
    <property type="entry name" value="FKBP_PPIASE"/>
    <property type="match status" value="1"/>
</dbReference>
<evidence type="ECO:0000256" key="1">
    <source>
        <dbReference type="ARBA" id="ARBA00000971"/>
    </source>
</evidence>
<dbReference type="Gene3D" id="3.10.50.40">
    <property type="match status" value="1"/>
</dbReference>
<evidence type="ECO:0000256" key="6">
    <source>
        <dbReference type="SAM" id="MobiDB-lite"/>
    </source>
</evidence>
<feature type="region of interest" description="Disordered" evidence="6">
    <location>
        <begin position="181"/>
        <end position="412"/>
    </location>
</feature>
<evidence type="ECO:0000256" key="2">
    <source>
        <dbReference type="ARBA" id="ARBA00013194"/>
    </source>
</evidence>
<dbReference type="GO" id="GO:0005634">
    <property type="term" value="C:nucleus"/>
    <property type="evidence" value="ECO:0007669"/>
    <property type="project" value="UniProtKB-ARBA"/>
</dbReference>
<dbReference type="AlphaFoldDB" id="A0A833UAT3"/>
<name>A0A833UAT3_JUGRE</name>
<feature type="compositionally biased region" description="Acidic residues" evidence="6">
    <location>
        <begin position="127"/>
        <end position="149"/>
    </location>
</feature>
<dbReference type="EC" id="5.2.1.8" evidence="2 5"/>
<dbReference type="SUPFAM" id="SSF54534">
    <property type="entry name" value="FKBP-like"/>
    <property type="match status" value="1"/>
</dbReference>
<gene>
    <name evidence="8" type="ORF">F2P56_021809</name>
</gene>
<comment type="catalytic activity">
    <reaction evidence="1 5">
        <text>[protein]-peptidylproline (omega=180) = [protein]-peptidylproline (omega=0)</text>
        <dbReference type="Rhea" id="RHEA:16237"/>
        <dbReference type="Rhea" id="RHEA-COMP:10747"/>
        <dbReference type="Rhea" id="RHEA-COMP:10748"/>
        <dbReference type="ChEBI" id="CHEBI:83833"/>
        <dbReference type="ChEBI" id="CHEBI:83834"/>
        <dbReference type="EC" id="5.2.1.8"/>
    </reaction>
</comment>
<evidence type="ECO:0000313" key="8">
    <source>
        <dbReference type="EMBL" id="KAF5457729.1"/>
    </source>
</evidence>
<feature type="compositionally biased region" description="Basic and acidic residues" evidence="6">
    <location>
        <begin position="244"/>
        <end position="288"/>
    </location>
</feature>
<keyword evidence="4 5" id="KW-0413">Isomerase</keyword>
<dbReference type="InterPro" id="IPR023566">
    <property type="entry name" value="PPIase_Fpr3/Fpr4-like"/>
</dbReference>
<dbReference type="InterPro" id="IPR041232">
    <property type="entry name" value="NPL"/>
</dbReference>
<feature type="compositionally biased region" description="Basic and acidic residues" evidence="6">
    <location>
        <begin position="399"/>
        <end position="411"/>
    </location>
</feature>
<dbReference type="Pfam" id="PF00254">
    <property type="entry name" value="FKBP_C"/>
    <property type="match status" value="1"/>
</dbReference>
<dbReference type="Proteomes" id="UP000619265">
    <property type="component" value="Unassembled WGS sequence"/>
</dbReference>
<dbReference type="InterPro" id="IPR046357">
    <property type="entry name" value="PPIase_dom_sf"/>
</dbReference>
<dbReference type="PANTHER" id="PTHR43811:SF19">
    <property type="entry name" value="39 KDA FK506-BINDING NUCLEAR PROTEIN"/>
    <property type="match status" value="1"/>
</dbReference>
<accession>A0A833UAT3</accession>
<dbReference type="Gramene" id="Jr10_07930_p1">
    <property type="protein sequence ID" value="cds.Jr10_07930_p1"/>
    <property type="gene ID" value="Jr10_07930"/>
</dbReference>
<dbReference type="InterPro" id="IPR001179">
    <property type="entry name" value="PPIase_FKBP_dom"/>
</dbReference>
<dbReference type="FunFam" id="3.10.50.40:FF:000006">
    <property type="entry name" value="Peptidyl-prolyl cis-trans isomerase"/>
    <property type="match status" value="1"/>
</dbReference>
<evidence type="ECO:0000313" key="9">
    <source>
        <dbReference type="Proteomes" id="UP000619265"/>
    </source>
</evidence>
<evidence type="ECO:0000259" key="7">
    <source>
        <dbReference type="PROSITE" id="PS50059"/>
    </source>
</evidence>
<sequence>RNLRAPFPSLNRFYPKNMGFWGIEVKPGKPYPYHSDNVQGKLHITQATLGLGSSTERCILQCFVGHKNPVFLCSLLPDKNESCPLNLEFENDDLFAFSVIGPCSIHLSGYFEADDGYAIQDHYESDSSGEDIGETQTEDSSDFDSEDDYEEDFIDDSDLEMYSPSHMPNSGVVIEEIVDDEKPTNGNGQLKRKKKNQSSDSENHRESQQQIIVKSGVVPVLESEDDDGFPVSAAHKSNANIQKPETEAEITEKKVTEKTKKKMKANDGDHAAGLKRKVESNDQDDHPERQKRKNKKKGKEQAKEGNALLSGKETEMNIPIEDEKRPEELKRSPNLDQVSPVGNDHDQKLSNEKGPDLDVDLVPGKSSAEKKKKKKKKKKTQESEGKTNVDQTISAVGKQELDEKQGKDKSSQVRTFPNGLVIEELAMGKPDGKRASPGKQVSVHYIGKLKNNGKIFDSNVGRAPFKFRLGIGQVIKGWDVGVNGMRIGDKRRLTIPPSMGYGSERAGKIPPNSWLVFDVELVDVR</sequence>
<reference evidence="8" key="2">
    <citation type="submission" date="2020-03" db="EMBL/GenBank/DDBJ databases">
        <title>Walnut 2.0.</title>
        <authorList>
            <person name="Marrano A."/>
            <person name="Britton M."/>
            <person name="Zimin A.V."/>
            <person name="Zaini P.A."/>
            <person name="Workman R."/>
            <person name="Puiu D."/>
            <person name="Bianco L."/>
            <person name="Allen B.J."/>
            <person name="Troggio M."/>
            <person name="Leslie C.A."/>
            <person name="Timp W."/>
            <person name="Dendekar A."/>
            <person name="Salzberg S.L."/>
            <person name="Neale D.B."/>
        </authorList>
    </citation>
    <scope>NUCLEOTIDE SEQUENCE</scope>
    <source>
        <tissue evidence="8">Leaves</tissue>
    </source>
</reference>
<proteinExistence type="predicted"/>